<accession>A0A1Y2IQL2</accession>
<organism evidence="2 3">
    <name type="scientific">Trametes coccinea (strain BRFM310)</name>
    <name type="common">Pycnoporus coccineus</name>
    <dbReference type="NCBI Taxonomy" id="1353009"/>
    <lineage>
        <taxon>Eukaryota</taxon>
        <taxon>Fungi</taxon>
        <taxon>Dikarya</taxon>
        <taxon>Basidiomycota</taxon>
        <taxon>Agaricomycotina</taxon>
        <taxon>Agaricomycetes</taxon>
        <taxon>Polyporales</taxon>
        <taxon>Polyporaceae</taxon>
        <taxon>Trametes</taxon>
    </lineage>
</organism>
<evidence type="ECO:0000256" key="1">
    <source>
        <dbReference type="SAM" id="MobiDB-lite"/>
    </source>
</evidence>
<proteinExistence type="predicted"/>
<feature type="compositionally biased region" description="Polar residues" evidence="1">
    <location>
        <begin position="133"/>
        <end position="142"/>
    </location>
</feature>
<dbReference type="Proteomes" id="UP000193067">
    <property type="component" value="Unassembled WGS sequence"/>
</dbReference>
<evidence type="ECO:0000313" key="3">
    <source>
        <dbReference type="Proteomes" id="UP000193067"/>
    </source>
</evidence>
<gene>
    <name evidence="2" type="ORF">PYCCODRAFT_416458</name>
</gene>
<dbReference type="EMBL" id="KZ084106">
    <property type="protein sequence ID" value="OSD02252.1"/>
    <property type="molecule type" value="Genomic_DNA"/>
</dbReference>
<dbReference type="AlphaFoldDB" id="A0A1Y2IQL2"/>
<protein>
    <submittedName>
        <fullName evidence="2">Uncharacterized protein</fullName>
    </submittedName>
</protein>
<sequence length="167" mass="18148">MARAHLYRTDCIASCASGSKFHLHSNFDASRSTNGFSAPPPGPALHAVSRPMRLHVTDYTSVKLGSPRTDIDSSRGHGKCRGMKSLFIKSGRDHVVRDAKLTLPLSIRCHRSAGYKLTPSRPRIGKRPRKVKQNSSVSQSASVEHDSSGKSSLRAWRATGLANTTPT</sequence>
<reference evidence="2 3" key="1">
    <citation type="journal article" date="2015" name="Biotechnol. Biofuels">
        <title>Enhanced degradation of softwood versus hardwood by the white-rot fungus Pycnoporus coccineus.</title>
        <authorList>
            <person name="Couturier M."/>
            <person name="Navarro D."/>
            <person name="Chevret D."/>
            <person name="Henrissat B."/>
            <person name="Piumi F."/>
            <person name="Ruiz-Duenas F.J."/>
            <person name="Martinez A.T."/>
            <person name="Grigoriev I.V."/>
            <person name="Riley R."/>
            <person name="Lipzen A."/>
            <person name="Berrin J.G."/>
            <person name="Master E.R."/>
            <person name="Rosso M.N."/>
        </authorList>
    </citation>
    <scope>NUCLEOTIDE SEQUENCE [LARGE SCALE GENOMIC DNA]</scope>
    <source>
        <strain evidence="2 3">BRFM310</strain>
    </source>
</reference>
<name>A0A1Y2IQL2_TRAC3</name>
<feature type="region of interest" description="Disordered" evidence="1">
    <location>
        <begin position="116"/>
        <end position="167"/>
    </location>
</feature>
<evidence type="ECO:0000313" key="2">
    <source>
        <dbReference type="EMBL" id="OSD02252.1"/>
    </source>
</evidence>
<keyword evidence="3" id="KW-1185">Reference proteome</keyword>
<feature type="compositionally biased region" description="Basic residues" evidence="1">
    <location>
        <begin position="123"/>
        <end position="132"/>
    </location>
</feature>